<evidence type="ECO:0000313" key="2">
    <source>
        <dbReference type="EnsemblMetazoa" id="AMEM006652-PA"/>
    </source>
</evidence>
<name>A0A182V063_ANOME</name>
<dbReference type="AlphaFoldDB" id="A0A182V063"/>
<feature type="chain" id="PRO_5008139028" description="Secreted protein" evidence="1">
    <location>
        <begin position="20"/>
        <end position="251"/>
    </location>
</feature>
<evidence type="ECO:0008006" key="4">
    <source>
        <dbReference type="Google" id="ProtNLM"/>
    </source>
</evidence>
<evidence type="ECO:0000313" key="3">
    <source>
        <dbReference type="Proteomes" id="UP000075903"/>
    </source>
</evidence>
<feature type="signal peptide" evidence="1">
    <location>
        <begin position="1"/>
        <end position="19"/>
    </location>
</feature>
<accession>A0A182V063</accession>
<reference evidence="2" key="1">
    <citation type="submission" date="2020-05" db="UniProtKB">
        <authorList>
            <consortium name="EnsemblMetazoa"/>
        </authorList>
    </citation>
    <scope>IDENTIFICATION</scope>
    <source>
        <strain evidence="2">MAF</strain>
    </source>
</reference>
<sequence>MYLQVRQLLVQIVLAVVVARPVGRYVSYYAAANASSGSLLGGGRFVRQLLLGGVRRLYAPVRVHVRADRAVRRGRHVPVHHGGRVVRVEPIDRATLPGRNHVLAHLVVLPLQVAARARHQRGGRRVAAAHLRHPHRHRDGRFAVLARRVRRVGAVVHLILAEIGLRVAGMVCRLPEIVPGVRVLRVMLVVLVVSLAAAATAASHRTGHSRSPAGHHLGARRQVRRLLDGWTTAGPTHHLLRLVHTCEILPH</sequence>
<proteinExistence type="predicted"/>
<keyword evidence="1" id="KW-0732">Signal</keyword>
<evidence type="ECO:0000256" key="1">
    <source>
        <dbReference type="SAM" id="SignalP"/>
    </source>
</evidence>
<dbReference type="VEuPathDB" id="VectorBase:AMEM006652"/>
<keyword evidence="3" id="KW-1185">Reference proteome</keyword>
<organism evidence="2 3">
    <name type="scientific">Anopheles merus</name>
    <name type="common">Mosquito</name>
    <dbReference type="NCBI Taxonomy" id="30066"/>
    <lineage>
        <taxon>Eukaryota</taxon>
        <taxon>Metazoa</taxon>
        <taxon>Ecdysozoa</taxon>
        <taxon>Arthropoda</taxon>
        <taxon>Hexapoda</taxon>
        <taxon>Insecta</taxon>
        <taxon>Pterygota</taxon>
        <taxon>Neoptera</taxon>
        <taxon>Endopterygota</taxon>
        <taxon>Diptera</taxon>
        <taxon>Nematocera</taxon>
        <taxon>Culicoidea</taxon>
        <taxon>Culicidae</taxon>
        <taxon>Anophelinae</taxon>
        <taxon>Anopheles</taxon>
    </lineage>
</organism>
<protein>
    <recommendedName>
        <fullName evidence="4">Secreted protein</fullName>
    </recommendedName>
</protein>
<dbReference type="Proteomes" id="UP000075903">
    <property type="component" value="Unassembled WGS sequence"/>
</dbReference>
<dbReference type="EnsemblMetazoa" id="AMEM006652-RA">
    <property type="protein sequence ID" value="AMEM006652-PA"/>
    <property type="gene ID" value="AMEM006652"/>
</dbReference>